<feature type="transmembrane region" description="Helical" evidence="5">
    <location>
        <begin position="99"/>
        <end position="120"/>
    </location>
</feature>
<dbReference type="Proteomes" id="UP000018922">
    <property type="component" value="Chromosome I"/>
</dbReference>
<dbReference type="EMBL" id="HG794546">
    <property type="protein sequence ID" value="CDK98275.1"/>
    <property type="molecule type" value="Genomic_DNA"/>
</dbReference>
<evidence type="ECO:0000259" key="6">
    <source>
        <dbReference type="Pfam" id="PF01699"/>
    </source>
</evidence>
<proteinExistence type="predicted"/>
<evidence type="ECO:0000256" key="1">
    <source>
        <dbReference type="ARBA" id="ARBA00004141"/>
    </source>
</evidence>
<dbReference type="GO" id="GO:0008273">
    <property type="term" value="F:calcium, potassium:sodium antiporter activity"/>
    <property type="evidence" value="ECO:0007669"/>
    <property type="project" value="TreeGrafter"/>
</dbReference>
<feature type="transmembrane region" description="Helical" evidence="5">
    <location>
        <begin position="68"/>
        <end position="90"/>
    </location>
</feature>
<reference evidence="7 8" key="1">
    <citation type="journal article" date="2014" name="Genome Announc.">
        <title>Complete genome sequence of Magnetospirillum gryphiswaldense MSR-1.</title>
        <authorList>
            <person name="Wang X."/>
            <person name="Wang Q."/>
            <person name="Zhang W."/>
            <person name="Wang Y."/>
            <person name="Li L."/>
            <person name="Wen T."/>
            <person name="Zhang T."/>
            <person name="Zhang Y."/>
            <person name="Xu J."/>
            <person name="Hu J."/>
            <person name="Li S."/>
            <person name="Liu L."/>
            <person name="Liu J."/>
            <person name="Jiang W."/>
            <person name="Tian J."/>
            <person name="Li Y."/>
            <person name="Schuler D."/>
            <person name="Wang L."/>
            <person name="Li J."/>
        </authorList>
    </citation>
    <scope>NUCLEOTIDE SEQUENCE [LARGE SCALE GENOMIC DNA]</scope>
    <source>
        <strain evidence="8">DSM 6361 / JCM 21280 / NBRC 15271 / MSR-1</strain>
    </source>
</reference>
<dbReference type="AlphaFoldDB" id="V6EYG8"/>
<comment type="subcellular location">
    <subcellularLocation>
        <location evidence="1">Membrane</location>
        <topology evidence="1">Multi-pass membrane protein</topology>
    </subcellularLocation>
</comment>
<feature type="domain" description="Sodium/calcium exchanger membrane region" evidence="6">
    <location>
        <begin position="172"/>
        <end position="313"/>
    </location>
</feature>
<dbReference type="InterPro" id="IPR044880">
    <property type="entry name" value="NCX_ion-bd_dom_sf"/>
</dbReference>
<dbReference type="GO" id="GO:0005262">
    <property type="term" value="F:calcium channel activity"/>
    <property type="evidence" value="ECO:0007669"/>
    <property type="project" value="TreeGrafter"/>
</dbReference>
<dbReference type="STRING" id="1430440.MGMSRv2__1060"/>
<keyword evidence="2 5" id="KW-0812">Transmembrane</keyword>
<organism evidence="7 8">
    <name type="scientific">Magnetospirillum gryphiswaldense (strain DSM 6361 / JCM 21280 / NBRC 15271 / MSR-1)</name>
    <dbReference type="NCBI Taxonomy" id="431944"/>
    <lineage>
        <taxon>Bacteria</taxon>
        <taxon>Pseudomonadati</taxon>
        <taxon>Pseudomonadota</taxon>
        <taxon>Alphaproteobacteria</taxon>
        <taxon>Rhodospirillales</taxon>
        <taxon>Rhodospirillaceae</taxon>
        <taxon>Magnetospirillum</taxon>
    </lineage>
</organism>
<evidence type="ECO:0000256" key="4">
    <source>
        <dbReference type="ARBA" id="ARBA00023136"/>
    </source>
</evidence>
<evidence type="ECO:0000256" key="5">
    <source>
        <dbReference type="SAM" id="Phobius"/>
    </source>
</evidence>
<feature type="transmembrane region" description="Helical" evidence="5">
    <location>
        <begin position="169"/>
        <end position="191"/>
    </location>
</feature>
<evidence type="ECO:0000313" key="7">
    <source>
        <dbReference type="EMBL" id="CDK98275.1"/>
    </source>
</evidence>
<protein>
    <submittedName>
        <fullName evidence="7">K+-dependent Na+/Ca+ exchanger family protein</fullName>
    </submittedName>
</protein>
<name>V6EYG8_MAGGM</name>
<accession>V6EYG8</accession>
<feature type="transmembrane region" description="Helical" evidence="5">
    <location>
        <begin position="197"/>
        <end position="215"/>
    </location>
</feature>
<dbReference type="GO" id="GO:0005886">
    <property type="term" value="C:plasma membrane"/>
    <property type="evidence" value="ECO:0007669"/>
    <property type="project" value="TreeGrafter"/>
</dbReference>
<keyword evidence="8" id="KW-1185">Reference proteome</keyword>
<dbReference type="PANTHER" id="PTHR10846:SF8">
    <property type="entry name" value="INNER MEMBRANE PROTEIN YRBG"/>
    <property type="match status" value="1"/>
</dbReference>
<feature type="transmembrane region" description="Helical" evidence="5">
    <location>
        <begin position="273"/>
        <end position="291"/>
    </location>
</feature>
<keyword evidence="4 5" id="KW-0472">Membrane</keyword>
<keyword evidence="3 5" id="KW-1133">Transmembrane helix</keyword>
<feature type="transmembrane region" description="Helical" evidence="5">
    <location>
        <begin position="236"/>
        <end position="261"/>
    </location>
</feature>
<evidence type="ECO:0000256" key="2">
    <source>
        <dbReference type="ARBA" id="ARBA00022692"/>
    </source>
</evidence>
<dbReference type="GO" id="GO:0006874">
    <property type="term" value="P:intracellular calcium ion homeostasis"/>
    <property type="evidence" value="ECO:0007669"/>
    <property type="project" value="TreeGrafter"/>
</dbReference>
<dbReference type="Pfam" id="PF01699">
    <property type="entry name" value="Na_Ca_ex"/>
    <property type="match status" value="2"/>
</dbReference>
<dbReference type="InterPro" id="IPR004481">
    <property type="entry name" value="K/Na/Ca-exchanger"/>
</dbReference>
<dbReference type="InterPro" id="IPR004837">
    <property type="entry name" value="NaCa_Exmemb"/>
</dbReference>
<evidence type="ECO:0000256" key="3">
    <source>
        <dbReference type="ARBA" id="ARBA00022989"/>
    </source>
</evidence>
<dbReference type="eggNOG" id="COG0530">
    <property type="taxonomic scope" value="Bacteria"/>
</dbReference>
<dbReference type="PANTHER" id="PTHR10846">
    <property type="entry name" value="SODIUM/POTASSIUM/CALCIUM EXCHANGER"/>
    <property type="match status" value="1"/>
</dbReference>
<dbReference type="KEGG" id="mgy:MGMSRv2__1060"/>
<gene>
    <name evidence="7" type="ordered locus">MGMSRv2__1060</name>
</gene>
<dbReference type="Gene3D" id="1.20.1420.30">
    <property type="entry name" value="NCX, central ion-binding region"/>
    <property type="match status" value="1"/>
</dbReference>
<dbReference type="NCBIfam" id="TIGR00367">
    <property type="entry name" value="calcium/sodium antiporter"/>
    <property type="match status" value="1"/>
</dbReference>
<feature type="domain" description="Sodium/calcium exchanger membrane region" evidence="6">
    <location>
        <begin position="4"/>
        <end position="140"/>
    </location>
</feature>
<dbReference type="HOGENOM" id="CLU_007948_0_3_5"/>
<sequence length="316" mass="32770">MSDILLTFVGLFLLLVAGEGLVRGAVTVARSLRVSELVIGLTLVGAMTSAPELMVSVSAAIEGVPDMALGNVVGSNITNLLLVVGVAALLRPLDVTRSLLLHDGVINFTAAALLAGLAVHGTIERWHGAVLVLCLLWYLWQTYRREKPQHRQSLHEKEARDLERPKMPVWLAVLLTIGGVAGLVIGAALLVKGGTGLARSLGVSEAVIGLSLIALGTSLPELATSMIAAWRGHTQVALGNVFGSCIFNTLGIVGIAAGAVPLPVAAELAGRDVWVMVAVSALVPLSMAVGGPIGRGRGALYLAAYGVYVWVLFSGS</sequence>
<feature type="transmembrane region" description="Helical" evidence="5">
    <location>
        <begin position="298"/>
        <end position="315"/>
    </location>
</feature>
<evidence type="ECO:0000313" key="8">
    <source>
        <dbReference type="Proteomes" id="UP000018922"/>
    </source>
</evidence>
<feature type="transmembrane region" description="Helical" evidence="5">
    <location>
        <begin position="126"/>
        <end position="143"/>
    </location>
</feature>